<dbReference type="GO" id="GO:0071004">
    <property type="term" value="C:U2-type prespliceosome"/>
    <property type="evidence" value="ECO:0007669"/>
    <property type="project" value="TreeGrafter"/>
</dbReference>
<gene>
    <name evidence="4" type="primary">PRP21</name>
    <name evidence="4" type="ORF">H4R34_004555</name>
</gene>
<accession>A0A9W8E739</accession>
<reference evidence="4" key="1">
    <citation type="submission" date="2022-07" db="EMBL/GenBank/DDBJ databases">
        <title>Phylogenomic reconstructions and comparative analyses of Kickxellomycotina fungi.</title>
        <authorList>
            <person name="Reynolds N.K."/>
            <person name="Stajich J.E."/>
            <person name="Barry K."/>
            <person name="Grigoriev I.V."/>
            <person name="Crous P."/>
            <person name="Smith M.E."/>
        </authorList>
    </citation>
    <scope>NUCLEOTIDE SEQUENCE</scope>
    <source>
        <strain evidence="4">RSA 567</strain>
    </source>
</reference>
<feature type="region of interest" description="Disordered" evidence="2">
    <location>
        <begin position="1"/>
        <end position="73"/>
    </location>
</feature>
<organism evidence="4 5">
    <name type="scientific">Dimargaris verticillata</name>
    <dbReference type="NCBI Taxonomy" id="2761393"/>
    <lineage>
        <taxon>Eukaryota</taxon>
        <taxon>Fungi</taxon>
        <taxon>Fungi incertae sedis</taxon>
        <taxon>Zoopagomycota</taxon>
        <taxon>Kickxellomycotina</taxon>
        <taxon>Dimargaritomycetes</taxon>
        <taxon>Dimargaritales</taxon>
        <taxon>Dimargaritaceae</taxon>
        <taxon>Dimargaris</taxon>
    </lineage>
</organism>
<feature type="compositionally biased region" description="Acidic residues" evidence="2">
    <location>
        <begin position="39"/>
        <end position="57"/>
    </location>
</feature>
<evidence type="ECO:0000256" key="2">
    <source>
        <dbReference type="SAM" id="MobiDB-lite"/>
    </source>
</evidence>
<dbReference type="AlphaFoldDB" id="A0A9W8E739"/>
<evidence type="ECO:0000313" key="4">
    <source>
        <dbReference type="EMBL" id="KAJ1974862.1"/>
    </source>
</evidence>
<evidence type="ECO:0000313" key="5">
    <source>
        <dbReference type="Proteomes" id="UP001151582"/>
    </source>
</evidence>
<dbReference type="PANTHER" id="PTHR15316">
    <property type="entry name" value="SPLICEOSOME ASSOCIATED PROTEIN 114/SWAP SPLICING FACTOR-RELATED"/>
    <property type="match status" value="1"/>
</dbReference>
<dbReference type="PANTHER" id="PTHR15316:SF1">
    <property type="entry name" value="SPLICING FACTOR 3A SUBUNIT 1"/>
    <property type="match status" value="1"/>
</dbReference>
<comment type="caution">
    <text evidence="4">The sequence shown here is derived from an EMBL/GenBank/DDBJ whole genome shotgun (WGS) entry which is preliminary data.</text>
</comment>
<sequence>MKLSDLQTMTLAQKQMTEHAETITQEQPLAPDTAAGTSDEADMDVEMDIDEDEEQPEAEPVVPPPMPAPVKPINIKKDYVPRARSAATVAEPTQLCPRCNQAIPVSEMEEHMRIELLDPKWKDYKEAAEAKHKTSNLISGTDMAQNLKSLSGHRQDIFGPSSDNPTVPTPDASPGPTTSAIKERVIWDGHSASIARATQQARKGLTQAELRISRQYAQGVIPDPNAPKIGPQVPPTALADQARTRPAETTRTIRASKKQREA</sequence>
<dbReference type="GO" id="GO:0045292">
    <property type="term" value="P:mRNA cis splicing, via spliceosome"/>
    <property type="evidence" value="ECO:0007669"/>
    <property type="project" value="InterPro"/>
</dbReference>
<feature type="domain" description="Splicing factor 3A subunit 1 conserved" evidence="3">
    <location>
        <begin position="2"/>
        <end position="151"/>
    </location>
</feature>
<dbReference type="GO" id="GO:0005686">
    <property type="term" value="C:U2 snRNP"/>
    <property type="evidence" value="ECO:0007669"/>
    <property type="project" value="TreeGrafter"/>
</dbReference>
<feature type="compositionally biased region" description="Pro residues" evidence="2">
    <location>
        <begin position="61"/>
        <end position="70"/>
    </location>
</feature>
<dbReference type="EMBL" id="JANBQB010000597">
    <property type="protein sequence ID" value="KAJ1974862.1"/>
    <property type="molecule type" value="Genomic_DNA"/>
</dbReference>
<feature type="compositionally biased region" description="Polar residues" evidence="2">
    <location>
        <begin position="1"/>
        <end position="15"/>
    </location>
</feature>
<keyword evidence="1" id="KW-0507">mRNA processing</keyword>
<dbReference type="GO" id="GO:0000381">
    <property type="term" value="P:regulation of alternative mRNA splicing, via spliceosome"/>
    <property type="evidence" value="ECO:0007669"/>
    <property type="project" value="TreeGrafter"/>
</dbReference>
<evidence type="ECO:0000256" key="1">
    <source>
        <dbReference type="ARBA" id="ARBA00022664"/>
    </source>
</evidence>
<dbReference type="InterPro" id="IPR022030">
    <property type="entry name" value="SF3A1_dom"/>
</dbReference>
<keyword evidence="5" id="KW-1185">Reference proteome</keyword>
<dbReference type="Pfam" id="PF12230">
    <property type="entry name" value="PRP21_like_P"/>
    <property type="match status" value="1"/>
</dbReference>
<name>A0A9W8E739_9FUNG</name>
<feature type="region of interest" description="Disordered" evidence="2">
    <location>
        <begin position="153"/>
        <end position="178"/>
    </location>
</feature>
<proteinExistence type="predicted"/>
<dbReference type="GO" id="GO:0003723">
    <property type="term" value="F:RNA binding"/>
    <property type="evidence" value="ECO:0007669"/>
    <property type="project" value="InterPro"/>
</dbReference>
<feature type="region of interest" description="Disordered" evidence="2">
    <location>
        <begin position="216"/>
        <end position="262"/>
    </location>
</feature>
<dbReference type="Proteomes" id="UP001151582">
    <property type="component" value="Unassembled WGS sequence"/>
</dbReference>
<protein>
    <submittedName>
        <fullName evidence="4">SF3a splicing factor complex subunit</fullName>
    </submittedName>
</protein>
<dbReference type="OrthoDB" id="447637at2759"/>
<dbReference type="GO" id="GO:0071013">
    <property type="term" value="C:catalytic step 2 spliceosome"/>
    <property type="evidence" value="ECO:0007669"/>
    <property type="project" value="TreeGrafter"/>
</dbReference>
<dbReference type="InterPro" id="IPR045146">
    <property type="entry name" value="SF3A1"/>
</dbReference>
<evidence type="ECO:0000259" key="3">
    <source>
        <dbReference type="Pfam" id="PF12230"/>
    </source>
</evidence>